<proteinExistence type="inferred from homology"/>
<dbReference type="PANTHER" id="PTHR11461">
    <property type="entry name" value="SERINE PROTEASE INHIBITOR, SERPIN"/>
    <property type="match status" value="1"/>
</dbReference>
<dbReference type="Gene3D" id="2.30.39.10">
    <property type="entry name" value="Alpha-1-antitrypsin, domain 1"/>
    <property type="match status" value="1"/>
</dbReference>
<comment type="similarity">
    <text evidence="1">Belongs to the serpin family.</text>
</comment>
<feature type="signal peptide" evidence="2">
    <location>
        <begin position="1"/>
        <end position="23"/>
    </location>
</feature>
<reference evidence="4" key="1">
    <citation type="submission" date="2024-07" db="EMBL/GenBank/DDBJ databases">
        <authorList>
            <person name="Kim Y.J."/>
            <person name="Jeong J.Y."/>
        </authorList>
    </citation>
    <scope>NUCLEOTIDE SEQUENCE</scope>
    <source>
        <strain evidence="4">GIHE-MW2</strain>
    </source>
</reference>
<keyword evidence="2" id="KW-0732">Signal</keyword>
<gene>
    <name evidence="4" type="ORF">ABWT76_000587</name>
</gene>
<dbReference type="AlphaFoldDB" id="A0AAU8JI34"/>
<dbReference type="InterPro" id="IPR042185">
    <property type="entry name" value="Serpin_sf_2"/>
</dbReference>
<dbReference type="EMBL" id="CP159837">
    <property type="protein sequence ID" value="XCM37788.1"/>
    <property type="molecule type" value="Genomic_DNA"/>
</dbReference>
<dbReference type="RefSeq" id="WP_054468395.1">
    <property type="nucleotide sequence ID" value="NZ_CP159837.1"/>
</dbReference>
<evidence type="ECO:0000313" key="4">
    <source>
        <dbReference type="EMBL" id="XCM37788.1"/>
    </source>
</evidence>
<dbReference type="GO" id="GO:0005615">
    <property type="term" value="C:extracellular space"/>
    <property type="evidence" value="ECO:0007669"/>
    <property type="project" value="InterPro"/>
</dbReference>
<evidence type="ECO:0000256" key="2">
    <source>
        <dbReference type="SAM" id="SignalP"/>
    </source>
</evidence>
<dbReference type="InterPro" id="IPR042178">
    <property type="entry name" value="Serpin_sf_1"/>
</dbReference>
<accession>A0AAU8JI34</accession>
<feature type="domain" description="Serpin" evidence="3">
    <location>
        <begin position="60"/>
        <end position="417"/>
    </location>
</feature>
<dbReference type="CDD" id="cd19588">
    <property type="entry name" value="serpin_miropin-like"/>
    <property type="match status" value="1"/>
</dbReference>
<feature type="chain" id="PRO_5043952925" evidence="2">
    <location>
        <begin position="24"/>
        <end position="417"/>
    </location>
</feature>
<organism evidence="4">
    <name type="scientific">Planktothricoides raciborskii GIHE-MW2</name>
    <dbReference type="NCBI Taxonomy" id="2792601"/>
    <lineage>
        <taxon>Bacteria</taxon>
        <taxon>Bacillati</taxon>
        <taxon>Cyanobacteriota</taxon>
        <taxon>Cyanophyceae</taxon>
        <taxon>Oscillatoriophycideae</taxon>
        <taxon>Oscillatoriales</taxon>
        <taxon>Oscillatoriaceae</taxon>
        <taxon>Planktothricoides</taxon>
    </lineage>
</organism>
<dbReference type="InterPro" id="IPR000215">
    <property type="entry name" value="Serpin_fam"/>
</dbReference>
<evidence type="ECO:0000259" key="3">
    <source>
        <dbReference type="SMART" id="SM00093"/>
    </source>
</evidence>
<dbReference type="PROSITE" id="PS51257">
    <property type="entry name" value="PROKAR_LIPOPROTEIN"/>
    <property type="match status" value="1"/>
</dbReference>
<name>A0AAU8JI34_9CYAN</name>
<dbReference type="GO" id="GO:0004867">
    <property type="term" value="F:serine-type endopeptidase inhibitor activity"/>
    <property type="evidence" value="ECO:0007669"/>
    <property type="project" value="InterPro"/>
</dbReference>
<dbReference type="Gene3D" id="3.30.497.10">
    <property type="entry name" value="Antithrombin, subunit I, domain 2"/>
    <property type="match status" value="1"/>
</dbReference>
<dbReference type="Pfam" id="PF00079">
    <property type="entry name" value="Serpin"/>
    <property type="match status" value="1"/>
</dbReference>
<protein>
    <submittedName>
        <fullName evidence="4">Serpin family protein</fullName>
    </submittedName>
</protein>
<dbReference type="SMART" id="SM00093">
    <property type="entry name" value="SERPIN"/>
    <property type="match status" value="1"/>
</dbReference>
<evidence type="ECO:0000256" key="1">
    <source>
        <dbReference type="RuleBase" id="RU000411"/>
    </source>
</evidence>
<sequence length="417" mass="46271">MKLILTAVTGLAILNLLIAGCSSQPTTQEIIPAQPTMAMNSAEVNPVILANTRFGFKLFTELYRQAADENAADENIFISPASISAALSMTYNGAKAETQSAIANTLEIANIPLEQVNQGHSNLQKSLATADPKVQVNIANSLWLSKTTTFLPDFIQRVAESYSAELSQLDFNDPQSLSTINNWVKTNTNDKIEKIVDQVDPNQIMFLINAVYFKGLWAKPFAKDATKEAAFTLLDGSTKQHPLMNQFGDYRYYETDTFQAVSLPYGEGRWSFYVFLPKPNVTLASFYENLTPENWEQWMNLFRLVPGSITLPRFQLEYEMVLNETLKILGMEVAFDPEKADFSGITSEDSYISQVKHKTFIEVNEEGTEAAASTSVGIVATSAPPPPFTMVVDRPFFSVIRDDQTGTILFMGSIVDP</sequence>
<dbReference type="SUPFAM" id="SSF56574">
    <property type="entry name" value="Serpins"/>
    <property type="match status" value="1"/>
</dbReference>
<dbReference type="InterPro" id="IPR023796">
    <property type="entry name" value="Serpin_dom"/>
</dbReference>
<dbReference type="PANTHER" id="PTHR11461:SF211">
    <property type="entry name" value="GH10112P-RELATED"/>
    <property type="match status" value="1"/>
</dbReference>
<dbReference type="InterPro" id="IPR036186">
    <property type="entry name" value="Serpin_sf"/>
</dbReference>